<evidence type="ECO:0000313" key="6">
    <source>
        <dbReference type="EMBL" id="KUK18201.1"/>
    </source>
</evidence>
<proteinExistence type="predicted"/>
<sequence>MRAMAFVGFKKSGKTAVVENVAKELKKRGYKVGIAKSMHVNFDKKDSDTWKFKKIADYVIVRAQETDALLFDARDLNSLLSMMPEVDFLLLEGFKDAKHIPKIICAKIEDEVKELNDGLAIGISGIIANKGIEKINGLPVINALKTPEKIADLVEEKGFILPNINCRMCGFDCYKMAKLIVNGEKSVKDCSVLNSKPRVMVKIDGKELPMKDWVQELVEKTIKGMLSAMKSYKEGKIIEIVIKNE</sequence>
<protein>
    <submittedName>
        <fullName evidence="6">Molybdopterin-guanine dinucleotide biosynthesis protein B</fullName>
    </submittedName>
</protein>
<dbReference type="InterPro" id="IPR027417">
    <property type="entry name" value="P-loop_NTPase"/>
</dbReference>
<dbReference type="NCBIfam" id="TIGR00176">
    <property type="entry name" value="mobB"/>
    <property type="match status" value="1"/>
</dbReference>
<dbReference type="SUPFAM" id="SSF52540">
    <property type="entry name" value="P-loop containing nucleoside triphosphate hydrolases"/>
    <property type="match status" value="1"/>
</dbReference>
<evidence type="ECO:0000256" key="3">
    <source>
        <dbReference type="ARBA" id="ARBA00023004"/>
    </source>
</evidence>
<evidence type="ECO:0000256" key="2">
    <source>
        <dbReference type="ARBA" id="ARBA00022723"/>
    </source>
</evidence>
<keyword evidence="1" id="KW-0004">4Fe-4S</keyword>
<dbReference type="Gene3D" id="1.10.15.40">
    <property type="entry name" value="Electron transport complex subunit B, putative Fe-S cluster"/>
    <property type="match status" value="1"/>
</dbReference>
<reference evidence="7" key="1">
    <citation type="journal article" date="2015" name="MBio">
        <title>Genome-Resolved Metagenomic Analysis Reveals Roles for Candidate Phyla and Other Microbial Community Members in Biogeochemical Transformations in Oil Reservoirs.</title>
        <authorList>
            <person name="Hu P."/>
            <person name="Tom L."/>
            <person name="Singh A."/>
            <person name="Thomas B.C."/>
            <person name="Baker B.J."/>
            <person name="Piceno Y.M."/>
            <person name="Andersen G.L."/>
            <person name="Banfield J.F."/>
        </authorList>
    </citation>
    <scope>NUCLEOTIDE SEQUENCE [LARGE SCALE GENOMIC DNA]</scope>
</reference>
<evidence type="ECO:0000256" key="1">
    <source>
        <dbReference type="ARBA" id="ARBA00022485"/>
    </source>
</evidence>
<keyword evidence="3" id="KW-0408">Iron</keyword>
<dbReference type="NCBIfam" id="NF011064">
    <property type="entry name" value="PRK14494.1-3"/>
    <property type="match status" value="1"/>
</dbReference>
<dbReference type="PATRIC" id="fig|172049.5.peg.1110"/>
<accession>A0A117L1Z5</accession>
<dbReference type="Proteomes" id="UP000053911">
    <property type="component" value="Unassembled WGS sequence"/>
</dbReference>
<dbReference type="Gene3D" id="3.40.50.300">
    <property type="entry name" value="P-loop containing nucleotide triphosphate hydrolases"/>
    <property type="match status" value="1"/>
</dbReference>
<organism evidence="6 7">
    <name type="scientific">Thermococcus sibiricus</name>
    <dbReference type="NCBI Taxonomy" id="172049"/>
    <lineage>
        <taxon>Archaea</taxon>
        <taxon>Methanobacteriati</taxon>
        <taxon>Methanobacteriota</taxon>
        <taxon>Thermococci</taxon>
        <taxon>Thermococcales</taxon>
        <taxon>Thermococcaceae</taxon>
        <taxon>Thermococcus</taxon>
    </lineage>
</organism>
<evidence type="ECO:0000259" key="5">
    <source>
        <dbReference type="PROSITE" id="PS51656"/>
    </source>
</evidence>
<dbReference type="PROSITE" id="PS51656">
    <property type="entry name" value="4FE4S"/>
    <property type="match status" value="1"/>
</dbReference>
<dbReference type="InterPro" id="IPR052539">
    <property type="entry name" value="MGD_biosynthesis_adapter"/>
</dbReference>
<dbReference type="Pfam" id="PF04060">
    <property type="entry name" value="FeS"/>
    <property type="match status" value="1"/>
</dbReference>
<dbReference type="GO" id="GO:0005525">
    <property type="term" value="F:GTP binding"/>
    <property type="evidence" value="ECO:0007669"/>
    <property type="project" value="InterPro"/>
</dbReference>
<dbReference type="InterPro" id="IPR007202">
    <property type="entry name" value="4Fe-4S_dom"/>
</dbReference>
<gene>
    <name evidence="6" type="ORF">XD54_0449</name>
</gene>
<keyword evidence="2" id="KW-0479">Metal-binding</keyword>
<feature type="domain" description="4Fe-4S" evidence="5">
    <location>
        <begin position="149"/>
        <end position="209"/>
    </location>
</feature>
<dbReference type="RefSeq" id="WP_283217304.1">
    <property type="nucleotide sequence ID" value="NZ_LGFD01000006.1"/>
</dbReference>
<evidence type="ECO:0000313" key="7">
    <source>
        <dbReference type="Proteomes" id="UP000053911"/>
    </source>
</evidence>
<dbReference type="AlphaFoldDB" id="A0A117L1Z5"/>
<comment type="caution">
    <text evidence="6">The sequence shown here is derived from an EMBL/GenBank/DDBJ whole genome shotgun (WGS) entry which is preliminary data.</text>
</comment>
<evidence type="ECO:0000256" key="4">
    <source>
        <dbReference type="ARBA" id="ARBA00023014"/>
    </source>
</evidence>
<dbReference type="PANTHER" id="PTHR40072">
    <property type="entry name" value="MOLYBDOPTERIN-GUANINE DINUCLEOTIDE BIOSYNTHESIS ADAPTER PROTEIN-RELATED"/>
    <property type="match status" value="1"/>
</dbReference>
<dbReference type="InterPro" id="IPR004435">
    <property type="entry name" value="MobB_dom"/>
</dbReference>
<dbReference type="PANTHER" id="PTHR40072:SF1">
    <property type="entry name" value="MOLYBDOPTERIN-GUANINE DINUCLEOTIDE BIOSYNTHESIS ADAPTER PROTEIN"/>
    <property type="match status" value="1"/>
</dbReference>
<dbReference type="GO" id="GO:0006777">
    <property type="term" value="P:Mo-molybdopterin cofactor biosynthetic process"/>
    <property type="evidence" value="ECO:0007669"/>
    <property type="project" value="InterPro"/>
</dbReference>
<dbReference type="Pfam" id="PF03205">
    <property type="entry name" value="MobB"/>
    <property type="match status" value="1"/>
</dbReference>
<dbReference type="GO" id="GO:0051539">
    <property type="term" value="F:4 iron, 4 sulfur cluster binding"/>
    <property type="evidence" value="ECO:0007669"/>
    <property type="project" value="UniProtKB-KW"/>
</dbReference>
<keyword evidence="4" id="KW-0411">Iron-sulfur</keyword>
<name>A0A117L1Z5_9EURY</name>
<dbReference type="GO" id="GO:0046872">
    <property type="term" value="F:metal ion binding"/>
    <property type="evidence" value="ECO:0007669"/>
    <property type="project" value="UniProtKB-KW"/>
</dbReference>
<dbReference type="EMBL" id="LGFD01000006">
    <property type="protein sequence ID" value="KUK18201.1"/>
    <property type="molecule type" value="Genomic_DNA"/>
</dbReference>